<evidence type="ECO:0000256" key="6">
    <source>
        <dbReference type="ARBA" id="ARBA00023136"/>
    </source>
</evidence>
<dbReference type="Gene3D" id="1.20.1720.10">
    <property type="entry name" value="Multidrug resistance protein D"/>
    <property type="match status" value="1"/>
</dbReference>
<evidence type="ECO:0000256" key="7">
    <source>
        <dbReference type="SAM" id="Phobius"/>
    </source>
</evidence>
<dbReference type="SUPFAM" id="SSF103473">
    <property type="entry name" value="MFS general substrate transporter"/>
    <property type="match status" value="1"/>
</dbReference>
<feature type="transmembrane region" description="Helical" evidence="7">
    <location>
        <begin position="228"/>
        <end position="249"/>
    </location>
</feature>
<keyword evidence="2" id="KW-0813">Transport</keyword>
<evidence type="ECO:0000256" key="3">
    <source>
        <dbReference type="ARBA" id="ARBA00022475"/>
    </source>
</evidence>
<feature type="transmembrane region" description="Helical" evidence="7">
    <location>
        <begin position="141"/>
        <end position="161"/>
    </location>
</feature>
<dbReference type="PANTHER" id="PTHR42718">
    <property type="entry name" value="MAJOR FACILITATOR SUPERFAMILY MULTIDRUG TRANSPORTER MFSC"/>
    <property type="match status" value="1"/>
</dbReference>
<feature type="transmembrane region" description="Helical" evidence="7">
    <location>
        <begin position="270"/>
        <end position="295"/>
    </location>
</feature>
<keyword evidence="10" id="KW-1185">Reference proteome</keyword>
<keyword evidence="3" id="KW-1003">Cell membrane</keyword>
<name>A0ABV6QHK6_9ACTN</name>
<dbReference type="InterPro" id="IPR011701">
    <property type="entry name" value="MFS"/>
</dbReference>
<accession>A0ABV6QHK6</accession>
<dbReference type="InterPro" id="IPR001958">
    <property type="entry name" value="Tet-R_TetA/multi-R_MdtG-like"/>
</dbReference>
<keyword evidence="5 7" id="KW-1133">Transmembrane helix</keyword>
<feature type="transmembrane region" description="Helical" evidence="7">
    <location>
        <begin position="307"/>
        <end position="328"/>
    </location>
</feature>
<protein>
    <submittedName>
        <fullName evidence="9">MFS transporter</fullName>
    </submittedName>
</protein>
<dbReference type="InterPro" id="IPR020846">
    <property type="entry name" value="MFS_dom"/>
</dbReference>
<feature type="transmembrane region" description="Helical" evidence="7">
    <location>
        <begin position="403"/>
        <end position="421"/>
    </location>
</feature>
<feature type="transmembrane region" description="Helical" evidence="7">
    <location>
        <begin position="83"/>
        <end position="102"/>
    </location>
</feature>
<dbReference type="CDD" id="cd17321">
    <property type="entry name" value="MFS_MMR_MDR_like"/>
    <property type="match status" value="1"/>
</dbReference>
<dbReference type="Proteomes" id="UP001589890">
    <property type="component" value="Unassembled WGS sequence"/>
</dbReference>
<evidence type="ECO:0000256" key="5">
    <source>
        <dbReference type="ARBA" id="ARBA00022989"/>
    </source>
</evidence>
<proteinExistence type="predicted"/>
<sequence length="458" mass="46999">MVTGTTSVSAGPREWIGLAVLVLPTMLLAMDATILYLALPSLAADLRPSASELLWITDTYGFLIAGFLVTMGSLGDRIGRRRLLMIGAAAFLLTSVLAAYAPTPELLIAARGLLGIAGATLMPSTLALISNMFRDGRERGTAIGIWAAGLSGGIALGPIVGGVLLEWFWWGSAFLVAVPVMALLLVTAPLLLPEHRDAAAARLDLVSVLLSLAAVLPMVYGVKRLAEHGFGAIGLGAFVAGVLVGTVFLRRQGKLQTPLVDVRLFADRGFRGALLVLLIGVASVAGVYLFTTLYLQQERGLSPLEAGLALLPSAVAMILTSVAAPALVRRIAVARVVAGSLVVSALGFVVLTQAGAGLPLVVIGMVLVYLGQGPIMALGTDLVVSAAPPERAGSASALSETSVEFGLAFGVAVLGSIGLLVQREHNSTAGLVTVATIAALASLALATLALRTLRAPTV</sequence>
<feature type="transmembrane region" description="Helical" evidence="7">
    <location>
        <begin position="15"/>
        <end position="38"/>
    </location>
</feature>
<evidence type="ECO:0000313" key="9">
    <source>
        <dbReference type="EMBL" id="MFC0624105.1"/>
    </source>
</evidence>
<dbReference type="Pfam" id="PF07690">
    <property type="entry name" value="MFS_1"/>
    <property type="match status" value="1"/>
</dbReference>
<feature type="transmembrane region" description="Helical" evidence="7">
    <location>
        <begin position="428"/>
        <end position="450"/>
    </location>
</feature>
<feature type="transmembrane region" description="Helical" evidence="7">
    <location>
        <begin position="203"/>
        <end position="222"/>
    </location>
</feature>
<gene>
    <name evidence="9" type="ORF">ACFFGN_08525</name>
</gene>
<feature type="transmembrane region" description="Helical" evidence="7">
    <location>
        <begin position="340"/>
        <end position="370"/>
    </location>
</feature>
<dbReference type="PANTHER" id="PTHR42718:SF47">
    <property type="entry name" value="METHYL VIOLOGEN RESISTANCE PROTEIN SMVA"/>
    <property type="match status" value="1"/>
</dbReference>
<evidence type="ECO:0000256" key="4">
    <source>
        <dbReference type="ARBA" id="ARBA00022692"/>
    </source>
</evidence>
<evidence type="ECO:0000256" key="2">
    <source>
        <dbReference type="ARBA" id="ARBA00022448"/>
    </source>
</evidence>
<organism evidence="9 10">
    <name type="scientific">Kribbella deserti</name>
    <dbReference type="NCBI Taxonomy" id="1926257"/>
    <lineage>
        <taxon>Bacteria</taxon>
        <taxon>Bacillati</taxon>
        <taxon>Actinomycetota</taxon>
        <taxon>Actinomycetes</taxon>
        <taxon>Propionibacteriales</taxon>
        <taxon>Kribbellaceae</taxon>
        <taxon>Kribbella</taxon>
    </lineage>
</organism>
<dbReference type="PRINTS" id="PR01035">
    <property type="entry name" value="TCRTETA"/>
</dbReference>
<comment type="caution">
    <text evidence="9">The sequence shown here is derived from an EMBL/GenBank/DDBJ whole genome shotgun (WGS) entry which is preliminary data.</text>
</comment>
<feature type="transmembrane region" description="Helical" evidence="7">
    <location>
        <begin position="167"/>
        <end position="191"/>
    </location>
</feature>
<dbReference type="PROSITE" id="PS50850">
    <property type="entry name" value="MFS"/>
    <property type="match status" value="1"/>
</dbReference>
<evidence type="ECO:0000313" key="10">
    <source>
        <dbReference type="Proteomes" id="UP001589890"/>
    </source>
</evidence>
<dbReference type="Gene3D" id="1.20.1250.20">
    <property type="entry name" value="MFS general substrate transporter like domains"/>
    <property type="match status" value="1"/>
</dbReference>
<feature type="domain" description="Major facilitator superfamily (MFS) profile" evidence="8">
    <location>
        <begin position="17"/>
        <end position="453"/>
    </location>
</feature>
<comment type="subcellular location">
    <subcellularLocation>
        <location evidence="1">Cell membrane</location>
        <topology evidence="1">Multi-pass membrane protein</topology>
    </subcellularLocation>
</comment>
<dbReference type="EMBL" id="JBHLTC010000009">
    <property type="protein sequence ID" value="MFC0624105.1"/>
    <property type="molecule type" value="Genomic_DNA"/>
</dbReference>
<feature type="transmembrane region" description="Helical" evidence="7">
    <location>
        <begin position="53"/>
        <end position="71"/>
    </location>
</feature>
<reference evidence="9 10" key="1">
    <citation type="submission" date="2024-09" db="EMBL/GenBank/DDBJ databases">
        <authorList>
            <person name="Sun Q."/>
            <person name="Mori K."/>
        </authorList>
    </citation>
    <scope>NUCLEOTIDE SEQUENCE [LARGE SCALE GENOMIC DNA]</scope>
    <source>
        <strain evidence="9 10">CGMCC 1.15906</strain>
    </source>
</reference>
<dbReference type="InterPro" id="IPR036259">
    <property type="entry name" value="MFS_trans_sf"/>
</dbReference>
<keyword evidence="6 7" id="KW-0472">Membrane</keyword>
<dbReference type="RefSeq" id="WP_380044889.1">
    <property type="nucleotide sequence ID" value="NZ_JBHLTC010000009.1"/>
</dbReference>
<keyword evidence="4 7" id="KW-0812">Transmembrane</keyword>
<evidence type="ECO:0000256" key="1">
    <source>
        <dbReference type="ARBA" id="ARBA00004651"/>
    </source>
</evidence>
<feature type="transmembrane region" description="Helical" evidence="7">
    <location>
        <begin position="108"/>
        <end position="129"/>
    </location>
</feature>
<evidence type="ECO:0000259" key="8">
    <source>
        <dbReference type="PROSITE" id="PS50850"/>
    </source>
</evidence>